<evidence type="ECO:0000256" key="4">
    <source>
        <dbReference type="SAM" id="MobiDB-lite"/>
    </source>
</evidence>
<dbReference type="Gene3D" id="1.10.150.20">
    <property type="entry name" value="5' to 3' exonuclease, C-terminal subdomain"/>
    <property type="match status" value="1"/>
</dbReference>
<dbReference type="PANTHER" id="PTHR10133">
    <property type="entry name" value="DNA POLYMERASE I"/>
    <property type="match status" value="1"/>
</dbReference>
<dbReference type="EC" id="2.7.7.7" evidence="1"/>
<dbReference type="SMART" id="SM00482">
    <property type="entry name" value="POLAc"/>
    <property type="match status" value="1"/>
</dbReference>
<dbReference type="SUPFAM" id="SSF56672">
    <property type="entry name" value="DNA/RNA polymerases"/>
    <property type="match status" value="1"/>
</dbReference>
<keyword evidence="6" id="KW-0269">Exonuclease</keyword>
<dbReference type="Gene3D" id="3.30.70.370">
    <property type="match status" value="1"/>
</dbReference>
<evidence type="ECO:0000256" key="2">
    <source>
        <dbReference type="ARBA" id="ARBA00022705"/>
    </source>
</evidence>
<comment type="caution">
    <text evidence="6">The sequence shown here is derived from an EMBL/GenBank/DDBJ whole genome shotgun (WGS) entry which is preliminary data.</text>
</comment>
<feature type="region of interest" description="Disordered" evidence="4">
    <location>
        <begin position="431"/>
        <end position="455"/>
    </location>
</feature>
<dbReference type="InterPro" id="IPR001098">
    <property type="entry name" value="DNA-dir_DNA_pol_A_palm_dom"/>
</dbReference>
<evidence type="ECO:0000313" key="7">
    <source>
        <dbReference type="Proteomes" id="UP001500618"/>
    </source>
</evidence>
<dbReference type="PANTHER" id="PTHR10133:SF27">
    <property type="entry name" value="DNA POLYMERASE NU"/>
    <property type="match status" value="1"/>
</dbReference>
<gene>
    <name evidence="6" type="ORF">GCM10009765_61960</name>
</gene>
<reference evidence="7" key="1">
    <citation type="journal article" date="2019" name="Int. J. Syst. Evol. Microbiol.">
        <title>The Global Catalogue of Microorganisms (GCM) 10K type strain sequencing project: providing services to taxonomists for standard genome sequencing and annotation.</title>
        <authorList>
            <consortium name="The Broad Institute Genomics Platform"/>
            <consortium name="The Broad Institute Genome Sequencing Center for Infectious Disease"/>
            <person name="Wu L."/>
            <person name="Ma J."/>
        </authorList>
    </citation>
    <scope>NUCLEOTIDE SEQUENCE [LARGE SCALE GENOMIC DNA]</scope>
    <source>
        <strain evidence="7">JCM 14718</strain>
    </source>
</reference>
<dbReference type="CDD" id="cd06444">
    <property type="entry name" value="DNA_pol_A"/>
    <property type="match status" value="1"/>
</dbReference>
<evidence type="ECO:0000259" key="5">
    <source>
        <dbReference type="SMART" id="SM00482"/>
    </source>
</evidence>
<dbReference type="GO" id="GO:0004527">
    <property type="term" value="F:exonuclease activity"/>
    <property type="evidence" value="ECO:0007669"/>
    <property type="project" value="UniProtKB-KW"/>
</dbReference>
<sequence length="559" mass="59279">MRVVLNTERQPALLTVDEAGAPVGPVRRTADVVAEVRAASPDTRWVWPDAVSTYRPLLAAGVRVQRCHDLALTEALLLGYDGRWGQPRAVAAAWARLTGHPVPADPEPAQRDAPASLFEPDRTGLPPEVDPLEAARLVFADQQRRIAALPEPGKFRLLVAADSAGALVAEEMGRAGLPWRTDVHDALLAALLGGRTPPGVRPTRLAELANQVGEALGNRSLNPDSPAEVLRAFGRAGHPLENTRSAAVKQIDHPAVEPLLEYKELARIFTANGWAWQAEWVRDGRFRPEYVPAAVVSGRWATRGGGGLQIPRRLRKAVVAEDGWVLIVADAAQVDPRILAAMSGDTGMLRAAREPDLYSALAAEAFAGERAKAKLGLLGAMYGQTGGAAAAPLATLRRRYPQALELLEQAAQAGETGGLVRSWLGRTCPPGNAAVAEPSDGGVSEDGPPDRTSVSAARARGRFTRNFVVQATTAEWAGALIADLRTRLTGIDGAELVFYQHDEVMAHAPKDVADQVVTAIGEAAATATRLLFGATPARFPVAVDVVDCYADAAHGTLLG</sequence>
<evidence type="ECO:0000313" key="6">
    <source>
        <dbReference type="EMBL" id="GAA1704408.1"/>
    </source>
</evidence>
<name>A0ABP4UKI5_9ACTN</name>
<dbReference type="EMBL" id="BAAANY010000030">
    <property type="protein sequence ID" value="GAA1704408.1"/>
    <property type="molecule type" value="Genomic_DNA"/>
</dbReference>
<dbReference type="InterPro" id="IPR043502">
    <property type="entry name" value="DNA/RNA_pol_sf"/>
</dbReference>
<protein>
    <recommendedName>
        <fullName evidence="1">DNA-directed DNA polymerase</fullName>
        <ecNumber evidence="1">2.7.7.7</ecNumber>
    </recommendedName>
</protein>
<dbReference type="Pfam" id="PF00476">
    <property type="entry name" value="DNA_pol_A"/>
    <property type="match status" value="1"/>
</dbReference>
<dbReference type="InterPro" id="IPR002298">
    <property type="entry name" value="DNA_polymerase_A"/>
</dbReference>
<comment type="catalytic activity">
    <reaction evidence="3">
        <text>DNA(n) + a 2'-deoxyribonucleoside 5'-triphosphate = DNA(n+1) + diphosphate</text>
        <dbReference type="Rhea" id="RHEA:22508"/>
        <dbReference type="Rhea" id="RHEA-COMP:17339"/>
        <dbReference type="Rhea" id="RHEA-COMP:17340"/>
        <dbReference type="ChEBI" id="CHEBI:33019"/>
        <dbReference type="ChEBI" id="CHEBI:61560"/>
        <dbReference type="ChEBI" id="CHEBI:173112"/>
        <dbReference type="EC" id="2.7.7.7"/>
    </reaction>
</comment>
<keyword evidence="6" id="KW-0378">Hydrolase</keyword>
<accession>A0ABP4UKI5</accession>
<dbReference type="NCBIfam" id="NF011538">
    <property type="entry name" value="PRK14975.1-1"/>
    <property type="match status" value="1"/>
</dbReference>
<organism evidence="6 7">
    <name type="scientific">Fodinicola feengrottensis</name>
    <dbReference type="NCBI Taxonomy" id="435914"/>
    <lineage>
        <taxon>Bacteria</taxon>
        <taxon>Bacillati</taxon>
        <taxon>Actinomycetota</taxon>
        <taxon>Actinomycetes</taxon>
        <taxon>Mycobacteriales</taxon>
        <taxon>Fodinicola</taxon>
    </lineage>
</organism>
<dbReference type="RefSeq" id="WP_344313797.1">
    <property type="nucleotide sequence ID" value="NZ_BAAANY010000030.1"/>
</dbReference>
<keyword evidence="7" id="KW-1185">Reference proteome</keyword>
<proteinExistence type="predicted"/>
<feature type="domain" description="DNA-directed DNA polymerase family A palm" evidence="5">
    <location>
        <begin position="311"/>
        <end position="512"/>
    </location>
</feature>
<keyword evidence="6" id="KW-0540">Nuclease</keyword>
<evidence type="ECO:0000256" key="1">
    <source>
        <dbReference type="ARBA" id="ARBA00012417"/>
    </source>
</evidence>
<keyword evidence="2" id="KW-0235">DNA replication</keyword>
<dbReference type="Proteomes" id="UP001500618">
    <property type="component" value="Unassembled WGS sequence"/>
</dbReference>
<evidence type="ECO:0000256" key="3">
    <source>
        <dbReference type="ARBA" id="ARBA00049244"/>
    </source>
</evidence>